<feature type="non-terminal residue" evidence="2">
    <location>
        <position position="183"/>
    </location>
</feature>
<feature type="compositionally biased region" description="Low complexity" evidence="1">
    <location>
        <begin position="26"/>
        <end position="41"/>
    </location>
</feature>
<feature type="region of interest" description="Disordered" evidence="1">
    <location>
        <begin position="1"/>
        <end position="84"/>
    </location>
</feature>
<feature type="region of interest" description="Disordered" evidence="1">
    <location>
        <begin position="133"/>
        <end position="183"/>
    </location>
</feature>
<keyword evidence="3" id="KW-1185">Reference proteome</keyword>
<sequence>MYSVSHSLAHRGPGATRARARWQPYASPSPSVSSSRSSVASNYLNTPASSVSSSPPTSTHVSSLCDFQSGPKNLTSNPPTITEAPKEVHFRDTLKGRYLTSLVDQTVKSLCEIWPISDIPVVFQTTARVPLCAPSPPTQTQNTHQHIQRQYQSQPHHTRNSQLLSPISPTTPCSPSSTSSLSD</sequence>
<evidence type="ECO:0000313" key="3">
    <source>
        <dbReference type="Proteomes" id="UP000076761"/>
    </source>
</evidence>
<organism evidence="2 3">
    <name type="scientific">Neolentinus lepideus HHB14362 ss-1</name>
    <dbReference type="NCBI Taxonomy" id="1314782"/>
    <lineage>
        <taxon>Eukaryota</taxon>
        <taxon>Fungi</taxon>
        <taxon>Dikarya</taxon>
        <taxon>Basidiomycota</taxon>
        <taxon>Agaricomycotina</taxon>
        <taxon>Agaricomycetes</taxon>
        <taxon>Gloeophyllales</taxon>
        <taxon>Gloeophyllaceae</taxon>
        <taxon>Neolentinus</taxon>
    </lineage>
</organism>
<reference evidence="2 3" key="1">
    <citation type="journal article" date="2016" name="Mol. Biol. Evol.">
        <title>Comparative Genomics of Early-Diverging Mushroom-Forming Fungi Provides Insights into the Origins of Lignocellulose Decay Capabilities.</title>
        <authorList>
            <person name="Nagy L.G."/>
            <person name="Riley R."/>
            <person name="Tritt A."/>
            <person name="Adam C."/>
            <person name="Daum C."/>
            <person name="Floudas D."/>
            <person name="Sun H."/>
            <person name="Yadav J.S."/>
            <person name="Pangilinan J."/>
            <person name="Larsson K.H."/>
            <person name="Matsuura K."/>
            <person name="Barry K."/>
            <person name="Labutti K."/>
            <person name="Kuo R."/>
            <person name="Ohm R.A."/>
            <person name="Bhattacharya S.S."/>
            <person name="Shirouzu T."/>
            <person name="Yoshinaga Y."/>
            <person name="Martin F.M."/>
            <person name="Grigoriev I.V."/>
            <person name="Hibbett D.S."/>
        </authorList>
    </citation>
    <scope>NUCLEOTIDE SEQUENCE [LARGE SCALE GENOMIC DNA]</scope>
    <source>
        <strain evidence="2 3">HHB14362 ss-1</strain>
    </source>
</reference>
<proteinExistence type="predicted"/>
<evidence type="ECO:0000313" key="2">
    <source>
        <dbReference type="EMBL" id="KZT26717.1"/>
    </source>
</evidence>
<protein>
    <submittedName>
        <fullName evidence="2">Uncharacterized protein</fullName>
    </submittedName>
</protein>
<dbReference type="STRING" id="1314782.A0A165TIJ3"/>
<dbReference type="Proteomes" id="UP000076761">
    <property type="component" value="Unassembled WGS sequence"/>
</dbReference>
<dbReference type="EMBL" id="KV425565">
    <property type="protein sequence ID" value="KZT26717.1"/>
    <property type="molecule type" value="Genomic_DNA"/>
</dbReference>
<feature type="compositionally biased region" description="Polar residues" evidence="1">
    <location>
        <begin position="70"/>
        <end position="80"/>
    </location>
</feature>
<accession>A0A165TIJ3</accession>
<dbReference type="OrthoDB" id="286814at2759"/>
<evidence type="ECO:0000256" key="1">
    <source>
        <dbReference type="SAM" id="MobiDB-lite"/>
    </source>
</evidence>
<gene>
    <name evidence="2" type="ORF">NEOLEDRAFT_1025661</name>
</gene>
<name>A0A165TIJ3_9AGAM</name>
<feature type="compositionally biased region" description="Low complexity" evidence="1">
    <location>
        <begin position="49"/>
        <end position="63"/>
    </location>
</feature>
<dbReference type="InParanoid" id="A0A165TIJ3"/>
<dbReference type="AlphaFoldDB" id="A0A165TIJ3"/>
<feature type="compositionally biased region" description="Polar residues" evidence="1">
    <location>
        <begin position="138"/>
        <end position="155"/>
    </location>
</feature>
<feature type="compositionally biased region" description="Low complexity" evidence="1">
    <location>
        <begin position="163"/>
        <end position="183"/>
    </location>
</feature>